<sequence>MMPRWNAYFPQQKVSANEKRKAEWYANCIDYIIDAGLSFNDRQDTELKLGILRGDMPNEFYKKTLNPYNSSNEKYQRFPATLRNLDIMSDIIRRYVSEYFKGVHEFVVGANNPDIVINKNAKLKEAIGKLAQQAFEQEFQKQWQAMQQQAQQQGQDVNTLNPQDAIPDPEQFVKDFNEKYIDNESKQGQDMLDYIRAMTKDSIIYLSAFFNFVALGECYSYSDVRGTTLFKENVPVIEAFPIPNDRFFVEDHDMFARRMLLSYQQIMDMFEDNLTDKDKKFLETYYGTATTTNGVTRLPYSQMFETYSDVCEKFTNKERELFKKEPIVIHADNNNLFEVWHVVWRGEAKQGILTYVNELGITSTRIVEEDYTFNKEAGDIDIEWTYEPQVYEGYRIGSRYNSVYPIEARPIAFNRNGKLPYNGIMEILPMMGKFSIIKLITPYQVMRNIIAYHREMVIAKNKMLILIMPESLIASNAEDRIYKMAADGTLLYDDSEDSNMLKAQQIRLLNANMGDYIAQLTNLMDNIKLEAREMVDMNLQRYGDIAQSAGAATTQEAITRSSMGMVVLVQMFDEFRKTDYNRDLDYCKLAYIEGLDTSYWDILGRRRFISLDVDSFINSDYSTTVRNDAKELDKLQQLRQWAFSAAQNGDLDMALAAISGDNVSQIKESIQKFSEIKRQHEDQMQQANQMLKQEELQNKLQEISAKGEQDRMTEELKYSYELQLKYIDVDMSMLATTNEDEAVKNRLTSDAEANRRTLEQQKLQLERERMMLDSYSKAADRQIKREAMENKLRIAKTNKNRYDK</sequence>
<proteinExistence type="predicted"/>
<feature type="coiled-coil region" evidence="1">
    <location>
        <begin position="670"/>
        <end position="704"/>
    </location>
</feature>
<accession>A0AAU8MLJ8</accession>
<feature type="coiled-coil region" evidence="1">
    <location>
        <begin position="748"/>
        <end position="778"/>
    </location>
</feature>
<evidence type="ECO:0000256" key="1">
    <source>
        <dbReference type="SAM" id="Coils"/>
    </source>
</evidence>
<protein>
    <submittedName>
        <fullName evidence="2">Portal protein</fullName>
    </submittedName>
</protein>
<name>A0AAU8MLJ8_9CAUD</name>
<organism evidence="2">
    <name type="scientific">Geladintestivirus 2</name>
    <dbReference type="NCBI Taxonomy" id="3233134"/>
    <lineage>
        <taxon>Viruses</taxon>
        <taxon>Duplodnaviria</taxon>
        <taxon>Heunggongvirae</taxon>
        <taxon>Uroviricota</taxon>
        <taxon>Caudoviricetes</taxon>
        <taxon>Crassvirales</taxon>
    </lineage>
</organism>
<evidence type="ECO:0000313" key="2">
    <source>
        <dbReference type="EMBL" id="XCO00558.1"/>
    </source>
</evidence>
<keyword evidence="1" id="KW-0175">Coiled coil</keyword>
<dbReference type="EMBL" id="PP965500">
    <property type="protein sequence ID" value="XCO00558.1"/>
    <property type="molecule type" value="Genomic_DNA"/>
</dbReference>
<reference evidence="2" key="1">
    <citation type="submission" date="2024-06" db="EMBL/GenBank/DDBJ databases">
        <title>Intestivirid acquisition increases across infancy in a wild primate population.</title>
        <authorList>
            <person name="Schneider-Creas I.A."/>
            <person name="Moya I.L."/>
            <person name="Chiou K.L."/>
            <person name="Baniel A."/>
            <person name="Azanaw Haile A."/>
            <person name="Kebede F."/>
            <person name="Abebe B."/>
            <person name="Snyder-Mackler N."/>
            <person name="Varsani A."/>
        </authorList>
    </citation>
    <scope>NUCLEOTIDE SEQUENCE</scope>
    <source>
        <strain evidence="2">Int_RNL_2018_0288_CRY</strain>
    </source>
</reference>